<dbReference type="RefSeq" id="WP_092504357.1">
    <property type="nucleotide sequence ID" value="NZ_LT629695.1"/>
</dbReference>
<reference evidence="7" key="1">
    <citation type="submission" date="2016-10" db="EMBL/GenBank/DDBJ databases">
        <authorList>
            <person name="Varghese N."/>
            <person name="Submissions S."/>
        </authorList>
    </citation>
    <scope>NUCLEOTIDE SEQUENCE [LARGE SCALE GENOMIC DNA]</scope>
    <source>
        <strain evidence="7">DSM 22002</strain>
    </source>
</reference>
<feature type="transmembrane region" description="Helical" evidence="5">
    <location>
        <begin position="94"/>
        <end position="114"/>
    </location>
</feature>
<protein>
    <recommendedName>
        <fullName evidence="5">Probable membrane transporter protein</fullName>
    </recommendedName>
</protein>
<keyword evidence="3 5" id="KW-1133">Transmembrane helix</keyword>
<dbReference type="OrthoDB" id="3872971at2"/>
<keyword evidence="2 5" id="KW-0812">Transmembrane</keyword>
<feature type="transmembrane region" description="Helical" evidence="5">
    <location>
        <begin position="191"/>
        <end position="209"/>
    </location>
</feature>
<dbReference type="GO" id="GO:0005886">
    <property type="term" value="C:plasma membrane"/>
    <property type="evidence" value="ECO:0007669"/>
    <property type="project" value="UniProtKB-SubCell"/>
</dbReference>
<feature type="transmembrane region" description="Helical" evidence="5">
    <location>
        <begin position="70"/>
        <end position="88"/>
    </location>
</feature>
<sequence length="243" mass="24324">MVVAAAIGGIVLLGSTTQRVAGIGFGLVASPMLMLLLGPLQGVVVANVFGLGTAVVAYLGVIKQVEYRRILPIAAAAVVAIVPGALLARSLAGPHLSILAGCLVLIALSISVAARRIRGLDRWPGLVAAGAAGGVMNVLAGVGGPAVTAYAIAARWEHKAFVTSMQGYLVIVCIASLVMRGELPSLTLPEWIVALAALGVGAVVGSYAAKRIDPRAGRIACITVATLGGVAVIVTGVIQLATA</sequence>
<dbReference type="STRING" id="399736.SAMN04489720_1824"/>
<dbReference type="Pfam" id="PF01925">
    <property type="entry name" value="TauE"/>
    <property type="match status" value="1"/>
</dbReference>
<gene>
    <name evidence="6" type="ORF">SAMN04489720_1824</name>
</gene>
<keyword evidence="7" id="KW-1185">Reference proteome</keyword>
<evidence type="ECO:0000313" key="6">
    <source>
        <dbReference type="EMBL" id="SDH62691.1"/>
    </source>
</evidence>
<dbReference type="AlphaFoldDB" id="A0A1G8DYN7"/>
<organism evidence="6 7">
    <name type="scientific">Agrococcus jejuensis</name>
    <dbReference type="NCBI Taxonomy" id="399736"/>
    <lineage>
        <taxon>Bacteria</taxon>
        <taxon>Bacillati</taxon>
        <taxon>Actinomycetota</taxon>
        <taxon>Actinomycetes</taxon>
        <taxon>Micrococcales</taxon>
        <taxon>Microbacteriaceae</taxon>
        <taxon>Agrococcus</taxon>
    </lineage>
</organism>
<dbReference type="Proteomes" id="UP000198822">
    <property type="component" value="Chromosome I"/>
</dbReference>
<evidence type="ECO:0000256" key="4">
    <source>
        <dbReference type="ARBA" id="ARBA00023136"/>
    </source>
</evidence>
<name>A0A1G8DYN7_9MICO</name>
<dbReference type="InterPro" id="IPR002781">
    <property type="entry name" value="TM_pro_TauE-like"/>
</dbReference>
<evidence type="ECO:0000256" key="3">
    <source>
        <dbReference type="ARBA" id="ARBA00022989"/>
    </source>
</evidence>
<dbReference type="EMBL" id="LT629695">
    <property type="protein sequence ID" value="SDH62691.1"/>
    <property type="molecule type" value="Genomic_DNA"/>
</dbReference>
<evidence type="ECO:0000256" key="2">
    <source>
        <dbReference type="ARBA" id="ARBA00022692"/>
    </source>
</evidence>
<proteinExistence type="inferred from homology"/>
<evidence type="ECO:0000313" key="7">
    <source>
        <dbReference type="Proteomes" id="UP000198822"/>
    </source>
</evidence>
<accession>A0A1G8DYN7</accession>
<feature type="transmembrane region" description="Helical" evidence="5">
    <location>
        <begin position="221"/>
        <end position="241"/>
    </location>
</feature>
<comment type="subcellular location">
    <subcellularLocation>
        <location evidence="5">Cell membrane</location>
        <topology evidence="5">Multi-pass membrane protein</topology>
    </subcellularLocation>
    <subcellularLocation>
        <location evidence="1">Membrane</location>
        <topology evidence="1">Multi-pass membrane protein</topology>
    </subcellularLocation>
</comment>
<evidence type="ECO:0000256" key="1">
    <source>
        <dbReference type="ARBA" id="ARBA00004141"/>
    </source>
</evidence>
<evidence type="ECO:0000256" key="5">
    <source>
        <dbReference type="RuleBase" id="RU363041"/>
    </source>
</evidence>
<keyword evidence="5" id="KW-1003">Cell membrane</keyword>
<comment type="similarity">
    <text evidence="5">Belongs to the 4-toluene sulfonate uptake permease (TSUP) (TC 2.A.102) family.</text>
</comment>
<feature type="transmembrane region" description="Helical" evidence="5">
    <location>
        <begin position="32"/>
        <end position="58"/>
    </location>
</feature>
<keyword evidence="4 5" id="KW-0472">Membrane</keyword>